<dbReference type="EMBL" id="FMYG01000006">
    <property type="protein sequence ID" value="SDC70072.1"/>
    <property type="molecule type" value="Genomic_DNA"/>
</dbReference>
<dbReference type="Gene3D" id="1.10.260.40">
    <property type="entry name" value="lambda repressor-like DNA-binding domains"/>
    <property type="match status" value="1"/>
</dbReference>
<gene>
    <name evidence="2" type="ORF">SAMN05216418_2816</name>
</gene>
<evidence type="ECO:0000313" key="3">
    <source>
        <dbReference type="Proteomes" id="UP000183203"/>
    </source>
</evidence>
<accession>A0A1G6NQ11</accession>
<organism evidence="2 3">
    <name type="scientific">Microbacterium enclense</name>
    <dbReference type="NCBI Taxonomy" id="993073"/>
    <lineage>
        <taxon>Bacteria</taxon>
        <taxon>Bacillati</taxon>
        <taxon>Actinomycetota</taxon>
        <taxon>Actinomycetes</taxon>
        <taxon>Micrococcales</taxon>
        <taxon>Microbacteriaceae</taxon>
        <taxon>Microbacterium</taxon>
    </lineage>
</organism>
<dbReference type="Pfam" id="PF13560">
    <property type="entry name" value="HTH_31"/>
    <property type="match status" value="1"/>
</dbReference>
<dbReference type="AlphaFoldDB" id="A0A1G6NQ11"/>
<reference evidence="2 3" key="1">
    <citation type="submission" date="2016-09" db="EMBL/GenBank/DDBJ databases">
        <authorList>
            <person name="Capua I."/>
            <person name="De Benedictis P."/>
            <person name="Joannis T."/>
            <person name="Lombin L.H."/>
            <person name="Cattoli G."/>
        </authorList>
    </citation>
    <scope>NUCLEOTIDE SEQUENCE [LARGE SCALE GENOMIC DNA]</scope>
    <source>
        <strain evidence="2 3">NIO-1002</strain>
    </source>
</reference>
<feature type="domain" description="HTH cro/C1-type" evidence="1">
    <location>
        <begin position="11"/>
        <end position="48"/>
    </location>
</feature>
<dbReference type="SUPFAM" id="SSF47413">
    <property type="entry name" value="lambda repressor-like DNA-binding domains"/>
    <property type="match status" value="1"/>
</dbReference>
<dbReference type="InterPro" id="IPR010982">
    <property type="entry name" value="Lambda_DNA-bd_dom_sf"/>
</dbReference>
<dbReference type="RefSeq" id="WP_167345272.1">
    <property type="nucleotide sequence ID" value="NZ_FMYG01000006.1"/>
</dbReference>
<proteinExistence type="predicted"/>
<evidence type="ECO:0000259" key="1">
    <source>
        <dbReference type="PROSITE" id="PS50943"/>
    </source>
</evidence>
<evidence type="ECO:0000313" key="2">
    <source>
        <dbReference type="EMBL" id="SDC70072.1"/>
    </source>
</evidence>
<dbReference type="GO" id="GO:0003677">
    <property type="term" value="F:DNA binding"/>
    <property type="evidence" value="ECO:0007669"/>
    <property type="project" value="InterPro"/>
</dbReference>
<dbReference type="STRING" id="993073.AS029_12685"/>
<dbReference type="SMART" id="SM00530">
    <property type="entry name" value="HTH_XRE"/>
    <property type="match status" value="1"/>
</dbReference>
<dbReference type="CDD" id="cd00093">
    <property type="entry name" value="HTH_XRE"/>
    <property type="match status" value="1"/>
</dbReference>
<dbReference type="InterPro" id="IPR001387">
    <property type="entry name" value="Cro/C1-type_HTH"/>
</dbReference>
<dbReference type="PROSITE" id="PS50943">
    <property type="entry name" value="HTH_CROC1"/>
    <property type="match status" value="1"/>
</dbReference>
<sequence length="74" mass="7683">MNQQRTAGEALRTLRGIAGLTLDRAAEIADTAPAYLSKVENGRLVPTVGYVANVTAAIAGHMKETGSLTNKVAS</sequence>
<protein>
    <submittedName>
        <fullName evidence="2">Helix-turn-helix domain-containing protein</fullName>
    </submittedName>
</protein>
<name>A0A1G6NQ11_9MICO</name>
<dbReference type="Proteomes" id="UP000183203">
    <property type="component" value="Unassembled WGS sequence"/>
</dbReference>